<keyword evidence="2" id="KW-1185">Reference proteome</keyword>
<reference evidence="1" key="1">
    <citation type="journal article" date="2020" name="Stud. Mycol.">
        <title>101 Dothideomycetes genomes: a test case for predicting lifestyles and emergence of pathogens.</title>
        <authorList>
            <person name="Haridas S."/>
            <person name="Albert R."/>
            <person name="Binder M."/>
            <person name="Bloem J."/>
            <person name="Labutti K."/>
            <person name="Salamov A."/>
            <person name="Andreopoulos B."/>
            <person name="Baker S."/>
            <person name="Barry K."/>
            <person name="Bills G."/>
            <person name="Bluhm B."/>
            <person name="Cannon C."/>
            <person name="Castanera R."/>
            <person name="Culley D."/>
            <person name="Daum C."/>
            <person name="Ezra D."/>
            <person name="Gonzalez J."/>
            <person name="Henrissat B."/>
            <person name="Kuo A."/>
            <person name="Liang C."/>
            <person name="Lipzen A."/>
            <person name="Lutzoni F."/>
            <person name="Magnuson J."/>
            <person name="Mondo S."/>
            <person name="Nolan M."/>
            <person name="Ohm R."/>
            <person name="Pangilinan J."/>
            <person name="Park H.-J."/>
            <person name="Ramirez L."/>
            <person name="Alfaro M."/>
            <person name="Sun H."/>
            <person name="Tritt A."/>
            <person name="Yoshinaga Y."/>
            <person name="Zwiers L.-H."/>
            <person name="Turgeon B."/>
            <person name="Goodwin S."/>
            <person name="Spatafora J."/>
            <person name="Crous P."/>
            <person name="Grigoriev I."/>
        </authorList>
    </citation>
    <scope>NUCLEOTIDE SEQUENCE</scope>
    <source>
        <strain evidence="1">CBS 627.86</strain>
    </source>
</reference>
<evidence type="ECO:0000313" key="2">
    <source>
        <dbReference type="Proteomes" id="UP000799770"/>
    </source>
</evidence>
<accession>A0A6A5Z180</accession>
<evidence type="ECO:0000313" key="1">
    <source>
        <dbReference type="EMBL" id="KAF2112148.1"/>
    </source>
</evidence>
<name>A0A6A5Z180_9PLEO</name>
<proteinExistence type="predicted"/>
<dbReference type="Proteomes" id="UP000799770">
    <property type="component" value="Unassembled WGS sequence"/>
</dbReference>
<gene>
    <name evidence="1" type="ORF">BDV96DRAFT_170630</name>
</gene>
<sequence length="187" mass="21149">MVWWRWGPKIEGYRWVDAVHARGVSHARPLRKQPWSCAIPRLPLQLWRANSAPGDGFASVFSRQPVPAKCRRGYGSRRTLGLCRVSSFVCQCTSLHPRLAVKPPETPSSWSARPFFSPAAHGLASPVVTEIRAPEPGRALHLPIHRVPVARAFTWENHGRRFLDQPQISDRRSAIQRHLARVLFSTS</sequence>
<dbReference type="AlphaFoldDB" id="A0A6A5Z180"/>
<dbReference type="EMBL" id="ML977332">
    <property type="protein sequence ID" value="KAF2112148.1"/>
    <property type="molecule type" value="Genomic_DNA"/>
</dbReference>
<organism evidence="1 2">
    <name type="scientific">Lophiotrema nucula</name>
    <dbReference type="NCBI Taxonomy" id="690887"/>
    <lineage>
        <taxon>Eukaryota</taxon>
        <taxon>Fungi</taxon>
        <taxon>Dikarya</taxon>
        <taxon>Ascomycota</taxon>
        <taxon>Pezizomycotina</taxon>
        <taxon>Dothideomycetes</taxon>
        <taxon>Pleosporomycetidae</taxon>
        <taxon>Pleosporales</taxon>
        <taxon>Lophiotremataceae</taxon>
        <taxon>Lophiotrema</taxon>
    </lineage>
</organism>
<protein>
    <submittedName>
        <fullName evidence="1">Uncharacterized protein</fullName>
    </submittedName>
</protein>